<feature type="transmembrane region" description="Helical" evidence="1">
    <location>
        <begin position="59"/>
        <end position="79"/>
    </location>
</feature>
<evidence type="ECO:0000313" key="2">
    <source>
        <dbReference type="EMBL" id="SCM67673.1"/>
    </source>
</evidence>
<protein>
    <submittedName>
        <fullName evidence="2">Putative membrane protein</fullName>
    </submittedName>
</protein>
<dbReference type="RefSeq" id="WP_072706314.1">
    <property type="nucleotide sequence ID" value="NZ_FMJB01000047.1"/>
</dbReference>
<feature type="transmembrane region" description="Helical" evidence="1">
    <location>
        <begin position="191"/>
        <end position="209"/>
    </location>
</feature>
<evidence type="ECO:0000313" key="3">
    <source>
        <dbReference type="Proteomes" id="UP000184085"/>
    </source>
</evidence>
<dbReference type="Proteomes" id="UP000184085">
    <property type="component" value="Unassembled WGS sequence"/>
</dbReference>
<keyword evidence="1" id="KW-1133">Transmembrane helix</keyword>
<keyword evidence="1" id="KW-0472">Membrane</keyword>
<feature type="transmembrane region" description="Helical" evidence="1">
    <location>
        <begin position="168"/>
        <end position="185"/>
    </location>
</feature>
<name>A0A1M4MYL5_9RHOB</name>
<dbReference type="EMBL" id="FMJB01000047">
    <property type="protein sequence ID" value="SCM67673.1"/>
    <property type="molecule type" value="Genomic_DNA"/>
</dbReference>
<sequence length="219" mass="22944">MRSSDRPFAALAAAVCGLTYLVGLLMYATIFAGADLDAAGVPSIRTIAFIVTHSGALRLWYFSIYVVNGLALLMLVLALSERNAPLWRRWITGVGFVWSALVIAAGLVAVVALASLPEIYRSAPSDAARHWHIATSLIEGIGGGTELLGALWVLGIATGSALVPAQKGLAVVVGTAGVLTLHPALAEAGGAVFGIGFMGLFFWIAVTLWPRCNWQSIKA</sequence>
<feature type="transmembrane region" description="Helical" evidence="1">
    <location>
        <begin position="133"/>
        <end position="156"/>
    </location>
</feature>
<keyword evidence="3" id="KW-1185">Reference proteome</keyword>
<proteinExistence type="predicted"/>
<reference evidence="3" key="1">
    <citation type="submission" date="2016-09" db="EMBL/GenBank/DDBJ databases">
        <authorList>
            <person name="Wibberg D."/>
        </authorList>
    </citation>
    <scope>NUCLEOTIDE SEQUENCE [LARGE SCALE GENOMIC DNA]</scope>
</reference>
<dbReference type="AlphaFoldDB" id="A0A1M4MYL5"/>
<accession>A0A1M4MYL5</accession>
<feature type="transmembrane region" description="Helical" evidence="1">
    <location>
        <begin position="91"/>
        <end position="113"/>
    </location>
</feature>
<feature type="transmembrane region" description="Helical" evidence="1">
    <location>
        <begin position="7"/>
        <end position="30"/>
    </location>
</feature>
<gene>
    <name evidence="2" type="ORF">KARMA_1875</name>
</gene>
<keyword evidence="1" id="KW-0812">Transmembrane</keyword>
<evidence type="ECO:0000256" key="1">
    <source>
        <dbReference type="SAM" id="Phobius"/>
    </source>
</evidence>
<organism evidence="2 3">
    <name type="scientific">Donghicola eburneus</name>
    <dbReference type="NCBI Taxonomy" id="393278"/>
    <lineage>
        <taxon>Bacteria</taxon>
        <taxon>Pseudomonadati</taxon>
        <taxon>Pseudomonadota</taxon>
        <taxon>Alphaproteobacteria</taxon>
        <taxon>Rhodobacterales</taxon>
        <taxon>Roseobacteraceae</taxon>
        <taxon>Donghicola</taxon>
    </lineage>
</organism>